<comment type="caution">
    <text evidence="2">The sequence shown here is derived from an EMBL/GenBank/DDBJ whole genome shotgun (WGS) entry which is preliminary data.</text>
</comment>
<evidence type="ECO:0000313" key="3">
    <source>
        <dbReference type="Proteomes" id="UP000887013"/>
    </source>
</evidence>
<organism evidence="2 3">
    <name type="scientific">Nephila pilipes</name>
    <name type="common">Giant wood spider</name>
    <name type="synonym">Nephila maculata</name>
    <dbReference type="NCBI Taxonomy" id="299642"/>
    <lineage>
        <taxon>Eukaryota</taxon>
        <taxon>Metazoa</taxon>
        <taxon>Ecdysozoa</taxon>
        <taxon>Arthropoda</taxon>
        <taxon>Chelicerata</taxon>
        <taxon>Arachnida</taxon>
        <taxon>Araneae</taxon>
        <taxon>Araneomorphae</taxon>
        <taxon>Entelegynae</taxon>
        <taxon>Araneoidea</taxon>
        <taxon>Nephilidae</taxon>
        <taxon>Nephila</taxon>
    </lineage>
</organism>
<dbReference type="Proteomes" id="UP000887013">
    <property type="component" value="Unassembled WGS sequence"/>
</dbReference>
<keyword evidence="3" id="KW-1185">Reference proteome</keyword>
<dbReference type="EMBL" id="BMAW01084087">
    <property type="protein sequence ID" value="GFU36832.1"/>
    <property type="molecule type" value="Genomic_DNA"/>
</dbReference>
<evidence type="ECO:0000313" key="2">
    <source>
        <dbReference type="EMBL" id="GFU36832.1"/>
    </source>
</evidence>
<accession>A0A8X6QTV6</accession>
<sequence>MKLLFRPAALRQVACGCRQRTAAGPPHETMVRNNDPSGRSGGSQRIRPQGRPDTAVEGTPQQGGGQ</sequence>
<proteinExistence type="predicted"/>
<evidence type="ECO:0000256" key="1">
    <source>
        <dbReference type="SAM" id="MobiDB-lite"/>
    </source>
</evidence>
<feature type="non-terminal residue" evidence="2">
    <location>
        <position position="66"/>
    </location>
</feature>
<protein>
    <submittedName>
        <fullName evidence="2">Uncharacterized protein</fullName>
    </submittedName>
</protein>
<name>A0A8X6QTV6_NEPPI</name>
<dbReference type="AlphaFoldDB" id="A0A8X6QTV6"/>
<reference evidence="2" key="1">
    <citation type="submission" date="2020-08" db="EMBL/GenBank/DDBJ databases">
        <title>Multicomponent nature underlies the extraordinary mechanical properties of spider dragline silk.</title>
        <authorList>
            <person name="Kono N."/>
            <person name="Nakamura H."/>
            <person name="Mori M."/>
            <person name="Yoshida Y."/>
            <person name="Ohtoshi R."/>
            <person name="Malay A.D."/>
            <person name="Moran D.A.P."/>
            <person name="Tomita M."/>
            <person name="Numata K."/>
            <person name="Arakawa K."/>
        </authorList>
    </citation>
    <scope>NUCLEOTIDE SEQUENCE</scope>
</reference>
<feature type="region of interest" description="Disordered" evidence="1">
    <location>
        <begin position="20"/>
        <end position="66"/>
    </location>
</feature>
<gene>
    <name evidence="2" type="ORF">NPIL_366881</name>
</gene>